<evidence type="ECO:0000259" key="2">
    <source>
        <dbReference type="Pfam" id="PF00472"/>
    </source>
</evidence>
<feature type="domain" description="Prokaryotic-type class I peptide chain release factors" evidence="2">
    <location>
        <begin position="109"/>
        <end position="189"/>
    </location>
</feature>
<organism evidence="3 4">
    <name type="scientific">Marivirga lumbricoides</name>
    <dbReference type="NCBI Taxonomy" id="1046115"/>
    <lineage>
        <taxon>Bacteria</taxon>
        <taxon>Pseudomonadati</taxon>
        <taxon>Bacteroidota</taxon>
        <taxon>Cytophagia</taxon>
        <taxon>Cytophagales</taxon>
        <taxon>Marivirgaceae</taxon>
        <taxon>Marivirga</taxon>
    </lineage>
</organism>
<proteinExistence type="inferred from homology"/>
<evidence type="ECO:0000313" key="3">
    <source>
        <dbReference type="EMBL" id="PTB97344.1"/>
    </source>
</evidence>
<comment type="caution">
    <text evidence="3">The sequence shown here is derived from an EMBL/GenBank/DDBJ whole genome shotgun (WGS) entry which is preliminary data.</text>
</comment>
<dbReference type="Pfam" id="PF00472">
    <property type="entry name" value="RF-1"/>
    <property type="match status" value="1"/>
</dbReference>
<dbReference type="PANTHER" id="PTHR43116:SF3">
    <property type="entry name" value="CLASS I PEPTIDE CHAIN RELEASE FACTOR"/>
    <property type="match status" value="1"/>
</dbReference>
<dbReference type="Gene3D" id="3.30.160.20">
    <property type="match status" value="1"/>
</dbReference>
<dbReference type="InterPro" id="IPR045853">
    <property type="entry name" value="Pep_chain_release_fac_I_sf"/>
</dbReference>
<dbReference type="InterPro" id="IPR000352">
    <property type="entry name" value="Pep_chain_release_fac_I"/>
</dbReference>
<comment type="similarity">
    <text evidence="1">Belongs to the prokaryotic/mitochondrial release factor family.</text>
</comment>
<dbReference type="InterPro" id="IPR017509">
    <property type="entry name" value="PrfH"/>
</dbReference>
<dbReference type="Gene3D" id="3.30.70.1660">
    <property type="match status" value="1"/>
</dbReference>
<evidence type="ECO:0000256" key="1">
    <source>
        <dbReference type="ARBA" id="ARBA00010835"/>
    </source>
</evidence>
<protein>
    <submittedName>
        <fullName evidence="3">Peptide chain release factor H</fullName>
    </submittedName>
</protein>
<dbReference type="AlphaFoldDB" id="A0A2T4DU29"/>
<gene>
    <name evidence="3" type="ORF">C9994_03315</name>
</gene>
<dbReference type="SUPFAM" id="SSF75620">
    <property type="entry name" value="Release factor"/>
    <property type="match status" value="1"/>
</dbReference>
<dbReference type="PANTHER" id="PTHR43116">
    <property type="entry name" value="PEPTIDE CHAIN RELEASE FACTOR 2"/>
    <property type="match status" value="1"/>
</dbReference>
<dbReference type="NCBIfam" id="TIGR03072">
    <property type="entry name" value="release_prfH"/>
    <property type="match status" value="1"/>
</dbReference>
<name>A0A2T4DU29_9BACT</name>
<accession>A0A2T4DU29</accession>
<reference evidence="3 4" key="1">
    <citation type="submission" date="2018-03" db="EMBL/GenBank/DDBJ databases">
        <title>Cross-interface Injection: A General Nanoliter Liquid Handling Method Applied to Single Cells Genome Amplification Automated Nanoliter Liquid Handling Applied to Single Cell Multiple Displacement Amplification.</title>
        <authorList>
            <person name="Yun J."/>
            <person name="Xu P."/>
            <person name="Xu J."/>
            <person name="Dai X."/>
            <person name="Wang Y."/>
            <person name="Zheng X."/>
            <person name="Cao C."/>
            <person name="Yi Q."/>
            <person name="Zhu Y."/>
            <person name="Wang L."/>
            <person name="Dong Z."/>
            <person name="Huang Y."/>
            <person name="Huang L."/>
            <person name="Du W."/>
        </authorList>
    </citation>
    <scope>NUCLEOTIDE SEQUENCE [LARGE SCALE GENOMIC DNA]</scope>
    <source>
        <strain evidence="3 4">Z-D1-2</strain>
    </source>
</reference>
<sequence>MERNQTIYIQISAGRGPAECCWVVAQALKRLLAEAKASGLHSEVIDRQEGIQNGSLFSVLIAVTGQQVYSQLAHWQGTIQWIGQSPYRKYHKRKNWFIGVSFFKPKNKDQQLKMSEVVCQTFRGSGPGGQHRNKVETAVRATHAPTGVSTTSSEARSQHQNKQLAFKKLEQLLKSFEIDQQRELINEQWMQHLSLERGNAVLVFEGRKFIQR</sequence>
<evidence type="ECO:0000313" key="4">
    <source>
        <dbReference type="Proteomes" id="UP000240608"/>
    </source>
</evidence>
<dbReference type="Proteomes" id="UP000240608">
    <property type="component" value="Unassembled WGS sequence"/>
</dbReference>
<dbReference type="GO" id="GO:0003747">
    <property type="term" value="F:translation release factor activity"/>
    <property type="evidence" value="ECO:0007669"/>
    <property type="project" value="InterPro"/>
</dbReference>
<dbReference type="EMBL" id="PYVU01000017">
    <property type="protein sequence ID" value="PTB97344.1"/>
    <property type="molecule type" value="Genomic_DNA"/>
</dbReference>